<dbReference type="InParanoid" id="A0A7R8YNC7"/>
<evidence type="ECO:0000313" key="7">
    <source>
        <dbReference type="EMBL" id="CAD7079413.1"/>
    </source>
</evidence>
<dbReference type="OrthoDB" id="8183961at2759"/>
<dbReference type="InterPro" id="IPR013818">
    <property type="entry name" value="Lipase"/>
</dbReference>
<dbReference type="GO" id="GO:0016042">
    <property type="term" value="P:lipid catabolic process"/>
    <property type="evidence" value="ECO:0007669"/>
    <property type="project" value="TreeGrafter"/>
</dbReference>
<protein>
    <recommendedName>
        <fullName evidence="6">Lipase domain-containing protein</fullName>
    </recommendedName>
</protein>
<feature type="domain" description="Lipase" evidence="6">
    <location>
        <begin position="60"/>
        <end position="291"/>
    </location>
</feature>
<keyword evidence="3" id="KW-0964">Secreted</keyword>
<reference evidence="7 8" key="1">
    <citation type="submission" date="2020-11" db="EMBL/GenBank/DDBJ databases">
        <authorList>
            <person name="Wallbank WR R."/>
            <person name="Pardo Diaz C."/>
            <person name="Kozak K."/>
            <person name="Martin S."/>
            <person name="Jiggins C."/>
            <person name="Moest M."/>
            <person name="Warren A I."/>
            <person name="Generalovic N T."/>
            <person name="Byers J.R.P. K."/>
            <person name="Montejo-Kovacevich G."/>
            <person name="Yen C E."/>
        </authorList>
    </citation>
    <scope>NUCLEOTIDE SEQUENCE [LARGE SCALE GENOMIC DNA]</scope>
</reference>
<dbReference type="PRINTS" id="PR00821">
    <property type="entry name" value="TAGLIPASE"/>
</dbReference>
<dbReference type="GO" id="GO:0017171">
    <property type="term" value="F:serine hydrolase activity"/>
    <property type="evidence" value="ECO:0007669"/>
    <property type="project" value="TreeGrafter"/>
</dbReference>
<dbReference type="Proteomes" id="UP000594454">
    <property type="component" value="Chromosome 1"/>
</dbReference>
<evidence type="ECO:0000256" key="1">
    <source>
        <dbReference type="ARBA" id="ARBA00004613"/>
    </source>
</evidence>
<evidence type="ECO:0000259" key="6">
    <source>
        <dbReference type="Pfam" id="PF00151"/>
    </source>
</evidence>
<dbReference type="OMA" id="PPYCPKY"/>
<sequence>MVKITEICLLLCFVFCEVKCVRSQGIIQQALYLGDASTYNTTRDDCVWKRGLDIYDKCPDPDINLYLYSQINETKDRLDINQRDWLRNSRWDPQKDNIFIIHGYAGSDDSLPITVLRDAYLKHGTFNVFMADWGALAKPPCYVSAVHNLKSVARCLAESFTFLRDSGLKVEKTTCVGHSLGAHICGLISNYLSFRVERIIALDPARPLIKPGNANRLDSGDAKAVHVIHTNAGYYGENSRVGHVDFCVNGGKRQPYCATTSNENLCSHIWSICYLAQSIFAENEPHAEPCARRCPSGIGSKSRSAIFRRDRSLARYAVRNAIPMGQHTPVNALGSYCLKDNTPPFCPTSPDSIGDHRCCLHKATRD</sequence>
<comment type="subcellular location">
    <subcellularLocation>
        <location evidence="1">Secreted</location>
    </subcellularLocation>
</comment>
<dbReference type="GO" id="GO:0005615">
    <property type="term" value="C:extracellular space"/>
    <property type="evidence" value="ECO:0007669"/>
    <property type="project" value="TreeGrafter"/>
</dbReference>
<dbReference type="PANTHER" id="PTHR11610">
    <property type="entry name" value="LIPASE"/>
    <property type="match status" value="1"/>
</dbReference>
<keyword evidence="5" id="KW-0732">Signal</keyword>
<accession>A0A7R8YNC7</accession>
<gene>
    <name evidence="7" type="ORF">HERILL_LOCUS2631</name>
</gene>
<dbReference type="InterPro" id="IPR000734">
    <property type="entry name" value="TAG_lipase"/>
</dbReference>
<dbReference type="EMBL" id="LR899009">
    <property type="protein sequence ID" value="CAD7079413.1"/>
    <property type="molecule type" value="Genomic_DNA"/>
</dbReference>
<evidence type="ECO:0000256" key="4">
    <source>
        <dbReference type="RuleBase" id="RU004262"/>
    </source>
</evidence>
<dbReference type="AlphaFoldDB" id="A0A7R8YNC7"/>
<evidence type="ECO:0000256" key="3">
    <source>
        <dbReference type="ARBA" id="ARBA00022525"/>
    </source>
</evidence>
<name>A0A7R8YNC7_HERIL</name>
<dbReference type="SUPFAM" id="SSF53474">
    <property type="entry name" value="alpha/beta-Hydrolases"/>
    <property type="match status" value="1"/>
</dbReference>
<comment type="similarity">
    <text evidence="2 4">Belongs to the AB hydrolase superfamily. Lipase family.</text>
</comment>
<dbReference type="PANTHER" id="PTHR11610:SF172">
    <property type="entry name" value="LIPASE MEMBER H-A-LIKE PROTEIN"/>
    <property type="match status" value="1"/>
</dbReference>
<dbReference type="Gene3D" id="3.40.50.1820">
    <property type="entry name" value="alpha/beta hydrolase"/>
    <property type="match status" value="1"/>
</dbReference>
<feature type="chain" id="PRO_5031397549" description="Lipase domain-containing protein" evidence="5">
    <location>
        <begin position="24"/>
        <end position="366"/>
    </location>
</feature>
<evidence type="ECO:0000256" key="5">
    <source>
        <dbReference type="SAM" id="SignalP"/>
    </source>
</evidence>
<feature type="signal peptide" evidence="5">
    <location>
        <begin position="1"/>
        <end position="23"/>
    </location>
</feature>
<organism evidence="7 8">
    <name type="scientific">Hermetia illucens</name>
    <name type="common">Black soldier fly</name>
    <dbReference type="NCBI Taxonomy" id="343691"/>
    <lineage>
        <taxon>Eukaryota</taxon>
        <taxon>Metazoa</taxon>
        <taxon>Ecdysozoa</taxon>
        <taxon>Arthropoda</taxon>
        <taxon>Hexapoda</taxon>
        <taxon>Insecta</taxon>
        <taxon>Pterygota</taxon>
        <taxon>Neoptera</taxon>
        <taxon>Endopterygota</taxon>
        <taxon>Diptera</taxon>
        <taxon>Brachycera</taxon>
        <taxon>Stratiomyomorpha</taxon>
        <taxon>Stratiomyidae</taxon>
        <taxon>Hermetiinae</taxon>
        <taxon>Hermetia</taxon>
    </lineage>
</organism>
<dbReference type="Pfam" id="PF00151">
    <property type="entry name" value="Lipase"/>
    <property type="match status" value="1"/>
</dbReference>
<dbReference type="InterPro" id="IPR029058">
    <property type="entry name" value="AB_hydrolase_fold"/>
</dbReference>
<dbReference type="GO" id="GO:0016298">
    <property type="term" value="F:lipase activity"/>
    <property type="evidence" value="ECO:0007669"/>
    <property type="project" value="InterPro"/>
</dbReference>
<evidence type="ECO:0000256" key="2">
    <source>
        <dbReference type="ARBA" id="ARBA00010701"/>
    </source>
</evidence>
<keyword evidence="8" id="KW-1185">Reference proteome</keyword>
<evidence type="ECO:0000313" key="8">
    <source>
        <dbReference type="Proteomes" id="UP000594454"/>
    </source>
</evidence>
<proteinExistence type="inferred from homology"/>